<gene>
    <name evidence="1" type="ORF">ODALV1_LOCUS27054</name>
</gene>
<evidence type="ECO:0000313" key="1">
    <source>
        <dbReference type="EMBL" id="CAL8137727.1"/>
    </source>
</evidence>
<accession>A0ABP1RWP2</accession>
<comment type="caution">
    <text evidence="1">The sequence shown here is derived from an EMBL/GenBank/DDBJ whole genome shotgun (WGS) entry which is preliminary data.</text>
</comment>
<dbReference type="Proteomes" id="UP001642540">
    <property type="component" value="Unassembled WGS sequence"/>
</dbReference>
<evidence type="ECO:0000313" key="2">
    <source>
        <dbReference type="Proteomes" id="UP001642540"/>
    </source>
</evidence>
<sequence>MPKKSINVRNKLVEKYKKNFRELYFQLMSDREKLLPIILEMKECSKLIDEMLGLMNEEIDLYPMFKDLNKKRLTVRKWINDSLPIHKRFGERLYKTSETVTKLLGLLDGFVYPLGEKKYFLKEEAEARRFQRLLNSDTRFSNRNDVSKLVKYWEDYNIQPQLKMCLADMKILASKMTQEFTTVLLDLTRS</sequence>
<name>A0ABP1RWP2_9HEXA</name>
<protein>
    <submittedName>
        <fullName evidence="1">Uncharacterized protein</fullName>
    </submittedName>
</protein>
<organism evidence="1 2">
    <name type="scientific">Orchesella dallaii</name>
    <dbReference type="NCBI Taxonomy" id="48710"/>
    <lineage>
        <taxon>Eukaryota</taxon>
        <taxon>Metazoa</taxon>
        <taxon>Ecdysozoa</taxon>
        <taxon>Arthropoda</taxon>
        <taxon>Hexapoda</taxon>
        <taxon>Collembola</taxon>
        <taxon>Entomobryomorpha</taxon>
        <taxon>Entomobryoidea</taxon>
        <taxon>Orchesellidae</taxon>
        <taxon>Orchesellinae</taxon>
        <taxon>Orchesella</taxon>
    </lineage>
</organism>
<keyword evidence="2" id="KW-1185">Reference proteome</keyword>
<proteinExistence type="predicted"/>
<reference evidence="1 2" key="1">
    <citation type="submission" date="2024-08" db="EMBL/GenBank/DDBJ databases">
        <authorList>
            <person name="Cucini C."/>
            <person name="Frati F."/>
        </authorList>
    </citation>
    <scope>NUCLEOTIDE SEQUENCE [LARGE SCALE GENOMIC DNA]</scope>
</reference>
<dbReference type="EMBL" id="CAXLJM020000119">
    <property type="protein sequence ID" value="CAL8137727.1"/>
    <property type="molecule type" value="Genomic_DNA"/>
</dbReference>